<proteinExistence type="predicted"/>
<accession>A0A9P1INQ6</accession>
<evidence type="ECO:0000313" key="2">
    <source>
        <dbReference type="EMBL" id="CAI5447658.1"/>
    </source>
</evidence>
<comment type="caution">
    <text evidence="2">The sequence shown here is derived from an EMBL/GenBank/DDBJ whole genome shotgun (WGS) entry which is preliminary data.</text>
</comment>
<feature type="region of interest" description="Disordered" evidence="1">
    <location>
        <begin position="1"/>
        <end position="69"/>
    </location>
</feature>
<evidence type="ECO:0000256" key="1">
    <source>
        <dbReference type="SAM" id="MobiDB-lite"/>
    </source>
</evidence>
<gene>
    <name evidence="2" type="ORF">CAMP_LOCUS10295</name>
</gene>
<dbReference type="AlphaFoldDB" id="A0A9P1INQ6"/>
<name>A0A9P1INQ6_9PELO</name>
<protein>
    <submittedName>
        <fullName evidence="2">Uncharacterized protein</fullName>
    </submittedName>
</protein>
<organism evidence="2 3">
    <name type="scientific">Caenorhabditis angaria</name>
    <dbReference type="NCBI Taxonomy" id="860376"/>
    <lineage>
        <taxon>Eukaryota</taxon>
        <taxon>Metazoa</taxon>
        <taxon>Ecdysozoa</taxon>
        <taxon>Nematoda</taxon>
        <taxon>Chromadorea</taxon>
        <taxon>Rhabditida</taxon>
        <taxon>Rhabditina</taxon>
        <taxon>Rhabditomorpha</taxon>
        <taxon>Rhabditoidea</taxon>
        <taxon>Rhabditidae</taxon>
        <taxon>Peloderinae</taxon>
        <taxon>Caenorhabditis</taxon>
    </lineage>
</organism>
<dbReference type="Proteomes" id="UP001152747">
    <property type="component" value="Unassembled WGS sequence"/>
</dbReference>
<keyword evidence="3" id="KW-1185">Reference proteome</keyword>
<dbReference type="EMBL" id="CANHGI010000004">
    <property type="protein sequence ID" value="CAI5447658.1"/>
    <property type="molecule type" value="Genomic_DNA"/>
</dbReference>
<feature type="compositionally biased region" description="Basic and acidic residues" evidence="1">
    <location>
        <begin position="46"/>
        <end position="56"/>
    </location>
</feature>
<sequence>MTTSAQPREEARKRARRSRETPIPTAVTELLTRQQLTILQDDDLSSDEKIHRDDNTRGAGIGTARKDECATSPQGFKCHYCGQNHQSSECRNMPLEERRDLIDRQRRCVKCLRDDCRGAPSRCRARGCKGCGDGTHHTSLLSFRK</sequence>
<evidence type="ECO:0000313" key="3">
    <source>
        <dbReference type="Proteomes" id="UP001152747"/>
    </source>
</evidence>
<reference evidence="2" key="1">
    <citation type="submission" date="2022-11" db="EMBL/GenBank/DDBJ databases">
        <authorList>
            <person name="Kikuchi T."/>
        </authorList>
    </citation>
    <scope>NUCLEOTIDE SEQUENCE</scope>
    <source>
        <strain evidence="2">PS1010</strain>
    </source>
</reference>